<dbReference type="Gene3D" id="1.10.10.10">
    <property type="entry name" value="Winged helix-like DNA-binding domain superfamily/Winged helix DNA-binding domain"/>
    <property type="match status" value="1"/>
</dbReference>
<gene>
    <name evidence="3" type="ORF">GCM10023175_69490</name>
</gene>
<dbReference type="SMART" id="SM00421">
    <property type="entry name" value="HTH_LUXR"/>
    <property type="match status" value="1"/>
</dbReference>
<proteinExistence type="predicted"/>
<evidence type="ECO:0000259" key="2">
    <source>
        <dbReference type="PROSITE" id="PS50043"/>
    </source>
</evidence>
<feature type="domain" description="HTH luxR-type" evidence="2">
    <location>
        <begin position="187"/>
        <end position="252"/>
    </location>
</feature>
<dbReference type="SUPFAM" id="SSF46894">
    <property type="entry name" value="C-terminal effector domain of the bipartite response regulators"/>
    <property type="match status" value="1"/>
</dbReference>
<dbReference type="RefSeq" id="WP_345427840.1">
    <property type="nucleotide sequence ID" value="NZ_BAABGT010000122.1"/>
</dbReference>
<comment type="caution">
    <text evidence="3">The sequence shown here is derived from an EMBL/GenBank/DDBJ whole genome shotgun (WGS) entry which is preliminary data.</text>
</comment>
<evidence type="ECO:0000313" key="3">
    <source>
        <dbReference type="EMBL" id="GAA4560127.1"/>
    </source>
</evidence>
<dbReference type="Proteomes" id="UP001501598">
    <property type="component" value="Unassembled WGS sequence"/>
</dbReference>
<evidence type="ECO:0000256" key="1">
    <source>
        <dbReference type="ARBA" id="ARBA00023125"/>
    </source>
</evidence>
<reference evidence="4" key="1">
    <citation type="journal article" date="2019" name="Int. J. Syst. Evol. Microbiol.">
        <title>The Global Catalogue of Microorganisms (GCM) 10K type strain sequencing project: providing services to taxonomists for standard genome sequencing and annotation.</title>
        <authorList>
            <consortium name="The Broad Institute Genomics Platform"/>
            <consortium name="The Broad Institute Genome Sequencing Center for Infectious Disease"/>
            <person name="Wu L."/>
            <person name="Ma J."/>
        </authorList>
    </citation>
    <scope>NUCLEOTIDE SEQUENCE [LARGE SCALE GENOMIC DNA]</scope>
    <source>
        <strain evidence="4">JCM 17906</strain>
    </source>
</reference>
<dbReference type="PANTHER" id="PTHR43214">
    <property type="entry name" value="TWO-COMPONENT RESPONSE REGULATOR"/>
    <property type="match status" value="1"/>
</dbReference>
<dbReference type="InterPro" id="IPR000792">
    <property type="entry name" value="Tscrpt_reg_LuxR_C"/>
</dbReference>
<protein>
    <recommendedName>
        <fullName evidence="2">HTH luxR-type domain-containing protein</fullName>
    </recommendedName>
</protein>
<dbReference type="Pfam" id="PF00196">
    <property type="entry name" value="GerE"/>
    <property type="match status" value="1"/>
</dbReference>
<keyword evidence="1" id="KW-0238">DNA-binding</keyword>
<organism evidence="3 4">
    <name type="scientific">Pseudonocardia xishanensis</name>
    <dbReference type="NCBI Taxonomy" id="630995"/>
    <lineage>
        <taxon>Bacteria</taxon>
        <taxon>Bacillati</taxon>
        <taxon>Actinomycetota</taxon>
        <taxon>Actinomycetes</taxon>
        <taxon>Pseudonocardiales</taxon>
        <taxon>Pseudonocardiaceae</taxon>
        <taxon>Pseudonocardia</taxon>
    </lineage>
</organism>
<accession>A0ABP8S577</accession>
<dbReference type="InterPro" id="IPR016032">
    <property type="entry name" value="Sig_transdc_resp-reg_C-effctor"/>
</dbReference>
<dbReference type="InterPro" id="IPR036388">
    <property type="entry name" value="WH-like_DNA-bd_sf"/>
</dbReference>
<evidence type="ECO:0000313" key="4">
    <source>
        <dbReference type="Proteomes" id="UP001501598"/>
    </source>
</evidence>
<dbReference type="PRINTS" id="PR00038">
    <property type="entry name" value="HTHLUXR"/>
</dbReference>
<dbReference type="PROSITE" id="PS50043">
    <property type="entry name" value="HTH_LUXR_2"/>
    <property type="match status" value="1"/>
</dbReference>
<name>A0ABP8S577_9PSEU</name>
<dbReference type="CDD" id="cd06170">
    <property type="entry name" value="LuxR_C_like"/>
    <property type="match status" value="1"/>
</dbReference>
<dbReference type="EMBL" id="BAABGT010000122">
    <property type="protein sequence ID" value="GAA4560127.1"/>
    <property type="molecule type" value="Genomic_DNA"/>
</dbReference>
<sequence>MAGRDDGDWLEFVGELLREPLTELPLERVTRMLQETFESTAVAVSDFQPDGTVVGRVLPLDARLEGHREDLLAWGRRAAHTHPIVQYFAATGNVGVMQSADVPAGMVDLRLFGDGAALLRDCGVGRQLAFPIGPGPAPQTLVVGKPEVYGPREMALAERVWRLLSGLDRQARAYARALAEAPAAQHESATSIELTPRERGVLGLLAQGHTAGAIARRLGIAERTVHKHLERCYSKLGVADRLSAVLRAQRWGLVAG</sequence>
<dbReference type="InterPro" id="IPR039420">
    <property type="entry name" value="WalR-like"/>
</dbReference>
<keyword evidence="4" id="KW-1185">Reference proteome</keyword>